<dbReference type="Gene3D" id="3.40.50.2000">
    <property type="entry name" value="Glycogen Phosphorylase B"/>
    <property type="match status" value="1"/>
</dbReference>
<dbReference type="PANTHER" id="PTHR12526">
    <property type="entry name" value="GLYCOSYLTRANSFERASE"/>
    <property type="match status" value="1"/>
</dbReference>
<protein>
    <submittedName>
        <fullName evidence="2">Glycosyltransferase</fullName>
    </submittedName>
</protein>
<dbReference type="Pfam" id="PF00534">
    <property type="entry name" value="Glycos_transf_1"/>
    <property type="match status" value="1"/>
</dbReference>
<dbReference type="AlphaFoldDB" id="A0A6M0RIF1"/>
<dbReference type="GO" id="GO:0016757">
    <property type="term" value="F:glycosyltransferase activity"/>
    <property type="evidence" value="ECO:0007669"/>
    <property type="project" value="InterPro"/>
</dbReference>
<evidence type="ECO:0000313" key="2">
    <source>
        <dbReference type="EMBL" id="NEZ55994.1"/>
    </source>
</evidence>
<reference evidence="2 3" key="1">
    <citation type="journal article" date="2020" name="Microb. Ecol.">
        <title>Ecogenomics of the Marine Benthic Filamentous Cyanobacterium Adonisia.</title>
        <authorList>
            <person name="Walter J.M."/>
            <person name="Coutinho F.H."/>
            <person name="Leomil L."/>
            <person name="Hargreaves P.I."/>
            <person name="Campeao M.E."/>
            <person name="Vieira V.V."/>
            <person name="Silva B.S."/>
            <person name="Fistarol G.O."/>
            <person name="Salomon P.S."/>
            <person name="Sawabe T."/>
            <person name="Mino S."/>
            <person name="Hosokawa M."/>
            <person name="Miyashita H."/>
            <person name="Maruyama F."/>
            <person name="van Verk M.C."/>
            <person name="Dutilh B.E."/>
            <person name="Thompson C.C."/>
            <person name="Thompson F.L."/>
        </authorList>
    </citation>
    <scope>NUCLEOTIDE SEQUENCE [LARGE SCALE GENOMIC DNA]</scope>
    <source>
        <strain evidence="2 3">CCMR0081</strain>
    </source>
</reference>
<dbReference type="CDD" id="cd03801">
    <property type="entry name" value="GT4_PimA-like"/>
    <property type="match status" value="1"/>
</dbReference>
<dbReference type="InterPro" id="IPR001296">
    <property type="entry name" value="Glyco_trans_1"/>
</dbReference>
<name>A0A6M0RIF1_9CYAN</name>
<keyword evidence="2" id="KW-0808">Transferase</keyword>
<sequence length="208" mass="23434">MQLTQLRKTYKITGPLLMYVGNLERYQGINLLLDSFKLAMAQMDAVHLVVIGGVSEHIEHYQQYARQLGIDACVHFIGKRPVEDLAYYLAQADILVSPRTQGNNTPMKLYSYLDSGKALLATNLPTHTQVLNHQVARLAAPEAQDFSQGMLHLMQDQDLREQLGVEAQALIAKQHTYEAFSDKLTGLYDWLQTQLLGEIQPSNLSNSY</sequence>
<gene>
    <name evidence="2" type="ORF">DXZ20_09980</name>
</gene>
<dbReference type="SUPFAM" id="SSF53756">
    <property type="entry name" value="UDP-Glycosyltransferase/glycogen phosphorylase"/>
    <property type="match status" value="1"/>
</dbReference>
<dbReference type="EMBL" id="QXHD01000004">
    <property type="protein sequence ID" value="NEZ55994.1"/>
    <property type="molecule type" value="Genomic_DNA"/>
</dbReference>
<proteinExistence type="predicted"/>
<comment type="caution">
    <text evidence="2">The sequence shown here is derived from an EMBL/GenBank/DDBJ whole genome shotgun (WGS) entry which is preliminary data.</text>
</comment>
<accession>A0A6M0RIF1</accession>
<keyword evidence="3" id="KW-1185">Reference proteome</keyword>
<dbReference type="Proteomes" id="UP000481033">
    <property type="component" value="Unassembled WGS sequence"/>
</dbReference>
<organism evidence="2 3">
    <name type="scientific">Adonisia turfae CCMR0081</name>
    <dbReference type="NCBI Taxonomy" id="2292702"/>
    <lineage>
        <taxon>Bacteria</taxon>
        <taxon>Bacillati</taxon>
        <taxon>Cyanobacteriota</taxon>
        <taxon>Adonisia</taxon>
        <taxon>Adonisia turfae</taxon>
    </lineage>
</organism>
<feature type="domain" description="Glycosyl transferase family 1" evidence="1">
    <location>
        <begin position="13"/>
        <end position="168"/>
    </location>
</feature>
<evidence type="ECO:0000259" key="1">
    <source>
        <dbReference type="Pfam" id="PF00534"/>
    </source>
</evidence>
<dbReference type="RefSeq" id="WP_163697902.1">
    <property type="nucleotide sequence ID" value="NZ_QXHD01000004.1"/>
</dbReference>
<evidence type="ECO:0000313" key="3">
    <source>
        <dbReference type="Proteomes" id="UP000481033"/>
    </source>
</evidence>